<evidence type="ECO:0000313" key="1">
    <source>
        <dbReference type="EMBL" id="QPJ85092.1"/>
    </source>
</evidence>
<dbReference type="Proteomes" id="UP000594603">
    <property type="component" value="Chromosome"/>
</dbReference>
<evidence type="ECO:0000313" key="2">
    <source>
        <dbReference type="Proteomes" id="UP000594603"/>
    </source>
</evidence>
<keyword evidence="2" id="KW-1185">Reference proteome</keyword>
<proteinExistence type="predicted"/>
<sequence>MENKILNNNLEIKIKDVESNINSYIKWLNNNKKDKVPITISKEYLVKAHYHKEEGRGGYFAPESGTSEGQFLTLLGLLDVYEITKDKEILNLAKNIAQSTLVHLYGNNEIPNEEFNEEYIYSPHWLFNASNDEFSSEIIYYNKEVNFVNGVGSINTKYKAKRVFSVREMTGKLEWENPFSKIVGKEYEISEKMIKDNKIVIKLLENYSGKLLVVYSDLGGDKIQPSENYEAYPVWRKLLKGETSCAVDSIWWSYQCFKKLYEILGDLKYKKILENMKGLIRFICKVENSNDYITEDFESGNPFSQKGTYTYDNREGEVVFFRDSYDGAILIKIPKGNGEVQFGKSGINEVIPLDRFYKLKISTLVKGKIKVILTDKNGYKKDRRWEKIIETKGNNIIEEFLLYQDDFVNSANNEKKLPQNINLKTMIISTEDTNYQEIKIFYLRTLPLTNYPYAPWVLPFTINTINNKLNGQMGMPYVGYQAPWLWQELNDETGVLESLKFINDSRNAYKKITKSSNNFFAPVFLWDVWNREDYGEKNTFAFNGPDPNATWGGYQYRTIECVAKTLYNDNTLILAREIVEDFLTDIDRVWKSYKDNLITDFRESGQLLKEYYSSHDVALVLRASLYALKSGVVDKELSMRLINKCVLSLNYNFNKKTIIGTNKLSGTWAKDNKWYMFWGGEILSSLSLLVKFYREESL</sequence>
<reference evidence="1" key="1">
    <citation type="submission" date="2020-04" db="EMBL/GenBank/DDBJ databases">
        <title>A novel bacterium ('Candidatus Sarcina troglodytae' sp. nov.) linked to a protracted, uniformly lethal epizootic among sanctuary western chimpanzees (Pan troglodytes verus) in Sierra Leone.</title>
        <authorList>
            <person name="Owens L.A."/>
            <person name="Colitti B."/>
            <person name="Hirji I."/>
            <person name="Pizaro A."/>
            <person name="Jaffe J.E."/>
            <person name="Moittie S."/>
            <person name="Bishop-Lilly K.A."/>
            <person name="Estrella L.A."/>
            <person name="Voegtly L.J."/>
            <person name="Kuhn J.H."/>
            <person name="Suen G."/>
            <person name="Deblois C.L."/>
            <person name="Dunn C."/>
            <person name="Juan-Salles C."/>
            <person name="Goldberg T.L."/>
        </authorList>
    </citation>
    <scope>NUCLEOTIDE SEQUENCE</scope>
    <source>
        <strain evidence="1">JB2</strain>
    </source>
</reference>
<accession>A0ACD1BCH9</accession>
<dbReference type="EMBL" id="CP051754">
    <property type="protein sequence ID" value="QPJ85092.1"/>
    <property type="molecule type" value="Genomic_DNA"/>
</dbReference>
<gene>
    <name evidence="1" type="ORF">HH195_03850</name>
</gene>
<name>A0ACD1BCH9_9CLOT</name>
<protein>
    <submittedName>
        <fullName evidence="1">Uncharacterized protein</fullName>
    </submittedName>
</protein>
<organism evidence="1 2">
    <name type="scientific">Candidatus Sarcina troglodytae</name>
    <dbReference type="NCBI Taxonomy" id="2726954"/>
    <lineage>
        <taxon>Bacteria</taxon>
        <taxon>Bacillati</taxon>
        <taxon>Bacillota</taxon>
        <taxon>Clostridia</taxon>
        <taxon>Eubacteriales</taxon>
        <taxon>Clostridiaceae</taxon>
        <taxon>Sarcina</taxon>
    </lineage>
</organism>